<dbReference type="Proteomes" id="UP000252884">
    <property type="component" value="Unassembled WGS sequence"/>
</dbReference>
<dbReference type="RefSeq" id="WP_114470814.1">
    <property type="nucleotide sequence ID" value="NZ_QPJK01000009.1"/>
</dbReference>
<dbReference type="SUPFAM" id="SSF140478">
    <property type="entry name" value="LemA-like"/>
    <property type="match status" value="1"/>
</dbReference>
<organism evidence="7 8">
    <name type="scientific">Pseudorhodoferax soli</name>
    <dbReference type="NCBI Taxonomy" id="545864"/>
    <lineage>
        <taxon>Bacteria</taxon>
        <taxon>Pseudomonadati</taxon>
        <taxon>Pseudomonadota</taxon>
        <taxon>Betaproteobacteria</taxon>
        <taxon>Burkholderiales</taxon>
        <taxon>Comamonadaceae</taxon>
    </lineage>
</organism>
<name>A0A368XI54_9BURK</name>
<dbReference type="AlphaFoldDB" id="A0A368XI54"/>
<feature type="transmembrane region" description="Helical" evidence="6">
    <location>
        <begin position="6"/>
        <end position="26"/>
    </location>
</feature>
<keyword evidence="8" id="KW-1185">Reference proteome</keyword>
<evidence type="ECO:0000256" key="6">
    <source>
        <dbReference type="SAM" id="Phobius"/>
    </source>
</evidence>
<comment type="caution">
    <text evidence="7">The sequence shown here is derived from an EMBL/GenBank/DDBJ whole genome shotgun (WGS) entry which is preliminary data.</text>
</comment>
<evidence type="ECO:0000256" key="3">
    <source>
        <dbReference type="ARBA" id="ARBA00022692"/>
    </source>
</evidence>
<dbReference type="GO" id="GO:0016020">
    <property type="term" value="C:membrane"/>
    <property type="evidence" value="ECO:0007669"/>
    <property type="project" value="UniProtKB-SubCell"/>
</dbReference>
<keyword evidence="3 6" id="KW-0812">Transmembrane</keyword>
<keyword evidence="4 6" id="KW-1133">Transmembrane helix</keyword>
<comment type="similarity">
    <text evidence="2">Belongs to the LemA family.</text>
</comment>
<evidence type="ECO:0000313" key="8">
    <source>
        <dbReference type="Proteomes" id="UP000252884"/>
    </source>
</evidence>
<dbReference type="Gene3D" id="1.20.1440.20">
    <property type="entry name" value="LemA-like domain"/>
    <property type="match status" value="1"/>
</dbReference>
<gene>
    <name evidence="7" type="ORF">DES41_10911</name>
</gene>
<protein>
    <submittedName>
        <fullName evidence="7">LemA protein</fullName>
    </submittedName>
</protein>
<dbReference type="OrthoDB" id="9804152at2"/>
<dbReference type="EMBL" id="QPJK01000009">
    <property type="protein sequence ID" value="RCW67289.1"/>
    <property type="molecule type" value="Genomic_DNA"/>
</dbReference>
<comment type="subcellular location">
    <subcellularLocation>
        <location evidence="1">Membrane</location>
        <topology evidence="1">Single-pass membrane protein</topology>
    </subcellularLocation>
</comment>
<reference evidence="7 8" key="1">
    <citation type="submission" date="2018-07" db="EMBL/GenBank/DDBJ databases">
        <title>Genomic Encyclopedia of Type Strains, Phase IV (KMG-IV): sequencing the most valuable type-strain genomes for metagenomic binning, comparative biology and taxonomic classification.</title>
        <authorList>
            <person name="Goeker M."/>
        </authorList>
    </citation>
    <scope>NUCLEOTIDE SEQUENCE [LARGE SCALE GENOMIC DNA]</scope>
    <source>
        <strain evidence="7 8">DSM 21634</strain>
    </source>
</reference>
<evidence type="ECO:0000256" key="1">
    <source>
        <dbReference type="ARBA" id="ARBA00004167"/>
    </source>
</evidence>
<keyword evidence="5 6" id="KW-0472">Membrane</keyword>
<evidence type="ECO:0000256" key="4">
    <source>
        <dbReference type="ARBA" id="ARBA00022989"/>
    </source>
</evidence>
<evidence type="ECO:0000313" key="7">
    <source>
        <dbReference type="EMBL" id="RCW67289.1"/>
    </source>
</evidence>
<accession>A0A368XI54</accession>
<dbReference type="InterPro" id="IPR023353">
    <property type="entry name" value="LemA-like_dom_sf"/>
</dbReference>
<evidence type="ECO:0000256" key="2">
    <source>
        <dbReference type="ARBA" id="ARBA00008854"/>
    </source>
</evidence>
<dbReference type="InterPro" id="IPR007156">
    <property type="entry name" value="MamQ_LemA"/>
</dbReference>
<sequence>MQAAWSTWLVWGGVAAVLLFWGVGAYNRLVRLRTKVWSIFASLVAQLERYAAWMAEHAPEPPPGNAPPRAGDAWSNLRAASAQFSASLAAVRGKPSDTAAMAGLVAARAVLAMAWQYLDDETLARARSGQPVATLRSEWDAVGTQVQGAERAYAAAVEVYNRAVRQFPAVLLAWLFSFKRARTL</sequence>
<proteinExistence type="inferred from homology"/>
<evidence type="ECO:0000256" key="5">
    <source>
        <dbReference type="ARBA" id="ARBA00023136"/>
    </source>
</evidence>
<dbReference type="Pfam" id="PF04011">
    <property type="entry name" value="LemA"/>
    <property type="match status" value="1"/>
</dbReference>